<evidence type="ECO:0000256" key="2">
    <source>
        <dbReference type="ARBA" id="ARBA00022723"/>
    </source>
</evidence>
<evidence type="ECO:0000259" key="5">
    <source>
        <dbReference type="Pfam" id="PF24827"/>
    </source>
</evidence>
<dbReference type="InterPro" id="IPR055438">
    <property type="entry name" value="AstE_AspA_cat"/>
</dbReference>
<dbReference type="eggNOG" id="COG3608">
    <property type="taxonomic scope" value="Bacteria"/>
</dbReference>
<dbReference type="GO" id="GO:0046872">
    <property type="term" value="F:metal ion binding"/>
    <property type="evidence" value="ECO:0007669"/>
    <property type="project" value="UniProtKB-KW"/>
</dbReference>
<dbReference type="OrthoDB" id="9782876at2"/>
<dbReference type="GO" id="GO:0016788">
    <property type="term" value="F:hydrolase activity, acting on ester bonds"/>
    <property type="evidence" value="ECO:0007669"/>
    <property type="project" value="InterPro"/>
</dbReference>
<dbReference type="GO" id="GO:0016811">
    <property type="term" value="F:hydrolase activity, acting on carbon-nitrogen (but not peptide) bonds, in linear amides"/>
    <property type="evidence" value="ECO:0007669"/>
    <property type="project" value="InterPro"/>
</dbReference>
<dbReference type="Pfam" id="PF24827">
    <property type="entry name" value="AstE_AspA_cat"/>
    <property type="match status" value="1"/>
</dbReference>
<evidence type="ECO:0000256" key="1">
    <source>
        <dbReference type="ARBA" id="ARBA00001947"/>
    </source>
</evidence>
<dbReference type="CDD" id="cd06251">
    <property type="entry name" value="M14_ASTE_ASPA-like"/>
    <property type="match status" value="1"/>
</dbReference>
<dbReference type="SUPFAM" id="SSF53187">
    <property type="entry name" value="Zn-dependent exopeptidases"/>
    <property type="match status" value="1"/>
</dbReference>
<dbReference type="STRING" id="550540.Fbal_3202"/>
<proteinExistence type="predicted"/>
<evidence type="ECO:0000313" key="7">
    <source>
        <dbReference type="Proteomes" id="UP000006683"/>
    </source>
</evidence>
<dbReference type="GeneID" id="67183419"/>
<dbReference type="RefSeq" id="WP_013346707.1">
    <property type="nucleotide sequence ID" value="NC_014541.1"/>
</dbReference>
<dbReference type="AlphaFoldDB" id="E1SVV0"/>
<organism evidence="6 7">
    <name type="scientific">Ferrimonas balearica (strain DSM 9799 / CCM 4581 / KCTC 23876 / PAT)</name>
    <dbReference type="NCBI Taxonomy" id="550540"/>
    <lineage>
        <taxon>Bacteria</taxon>
        <taxon>Pseudomonadati</taxon>
        <taxon>Pseudomonadota</taxon>
        <taxon>Gammaproteobacteria</taxon>
        <taxon>Alteromonadales</taxon>
        <taxon>Ferrimonadaceae</taxon>
        <taxon>Ferrimonas</taxon>
    </lineage>
</organism>
<sequence length="330" mass="35834">MPFQSAPIIDRLQLDSLPAGRHTFRFEALANGIGQSWLVPVLVYRGSEPGPRVMVTAGVHGDELNGVLTAQQLGRELDYRSLRGTVVLVPGLNPSGMLARHRDFMPTDPDSSSFNFNRLFPGREQGNSAERYLHRLWHGLLKGNADYAIDLHTQTRGARYPLFAFADYRIPAALAMARAVGPDCLQDDPGEPGVLETVWNQHDVPCITLEVGGGSIAERHTVQRAVAGLHRVLHQLGLTEARPTPEGCEPVSVPAEGRATTTIRAELGGLALPQVALGQAVALGQLVAIQYDAFGAEARHYHAPIAGWVLSINDDPMREPGTLLVRLLHN</sequence>
<gene>
    <name evidence="6" type="ordered locus">Fbal_3202</name>
</gene>
<dbReference type="Proteomes" id="UP000006683">
    <property type="component" value="Chromosome"/>
</dbReference>
<dbReference type="Gene3D" id="3.40.630.10">
    <property type="entry name" value="Zn peptidases"/>
    <property type="match status" value="1"/>
</dbReference>
<accession>E1SVV0</accession>
<name>E1SVV0_FERBD</name>
<dbReference type="HOGENOM" id="CLU_035605_0_2_6"/>
<comment type="cofactor">
    <cofactor evidence="1">
        <name>Zn(2+)</name>
        <dbReference type="ChEBI" id="CHEBI:29105"/>
    </cofactor>
</comment>
<keyword evidence="4" id="KW-0862">Zinc</keyword>
<protein>
    <submittedName>
        <fullName evidence="6">Succinylglutamate desuccinylase/aspartoacylase</fullName>
    </submittedName>
</protein>
<reference evidence="6 7" key="1">
    <citation type="journal article" date="2010" name="Stand. Genomic Sci.">
        <title>Complete genome sequence of Ferrimonas balearica type strain (PAT).</title>
        <authorList>
            <person name="Nolan M."/>
            <person name="Sikorski J."/>
            <person name="Davenport K."/>
            <person name="Lucas S."/>
            <person name="Glavina Del Rio T."/>
            <person name="Tice H."/>
            <person name="Cheng J."/>
            <person name="Goodwin L."/>
            <person name="Pitluck S."/>
            <person name="Liolios K."/>
            <person name="Ivanova N."/>
            <person name="Mavromatis K."/>
            <person name="Ovchinnikova G."/>
            <person name="Pati A."/>
            <person name="Chen A."/>
            <person name="Palaniappan K."/>
            <person name="Land M."/>
            <person name="Hauser L."/>
            <person name="Chang Y."/>
            <person name="Jeffries C."/>
            <person name="Tapia R."/>
            <person name="Brettin T."/>
            <person name="Detter J."/>
            <person name="Han C."/>
            <person name="Yasawong M."/>
            <person name="Rohde M."/>
            <person name="Tindall B."/>
            <person name="Goker M."/>
            <person name="Woyke T."/>
            <person name="Bristow J."/>
            <person name="Eisen J."/>
            <person name="Markowitz V."/>
            <person name="Hugenholtz P."/>
            <person name="Kyrpides N."/>
            <person name="Klenk H."/>
            <person name="Lapidus A."/>
        </authorList>
    </citation>
    <scope>NUCLEOTIDE SEQUENCE [LARGE SCALE GENOMIC DNA]</scope>
    <source>
        <strain evidence="7">DSM 9799 / CCM 4581 / KCTC 23876 / PAT</strain>
    </source>
</reference>
<keyword evidence="7" id="KW-1185">Reference proteome</keyword>
<dbReference type="EMBL" id="CP002209">
    <property type="protein sequence ID" value="ADN77401.1"/>
    <property type="molecule type" value="Genomic_DNA"/>
</dbReference>
<dbReference type="PIRSF" id="PIRSF039012">
    <property type="entry name" value="ASP"/>
    <property type="match status" value="1"/>
</dbReference>
<evidence type="ECO:0000256" key="4">
    <source>
        <dbReference type="ARBA" id="ARBA00022833"/>
    </source>
</evidence>
<dbReference type="PANTHER" id="PTHR37326">
    <property type="entry name" value="BLL3975 PROTEIN"/>
    <property type="match status" value="1"/>
</dbReference>
<evidence type="ECO:0000256" key="3">
    <source>
        <dbReference type="ARBA" id="ARBA00022801"/>
    </source>
</evidence>
<dbReference type="InterPro" id="IPR043795">
    <property type="entry name" value="N-alpha-Ac-DABA-like"/>
</dbReference>
<keyword evidence="3" id="KW-0378">Hydrolase</keyword>
<evidence type="ECO:0000313" key="6">
    <source>
        <dbReference type="EMBL" id="ADN77401.1"/>
    </source>
</evidence>
<dbReference type="KEGG" id="fbl:Fbal_3202"/>
<dbReference type="InterPro" id="IPR053138">
    <property type="entry name" value="N-alpha-Ac-DABA_deacetylase"/>
</dbReference>
<keyword evidence="2" id="KW-0479">Metal-binding</keyword>
<dbReference type="PANTHER" id="PTHR37326:SF1">
    <property type="entry name" value="BLL3975 PROTEIN"/>
    <property type="match status" value="1"/>
</dbReference>
<feature type="domain" description="Succinylglutamate desuccinylase/Aspartoacylase catalytic" evidence="5">
    <location>
        <begin position="49"/>
        <end position="234"/>
    </location>
</feature>